<accession>A0AAD5WHD8</accession>
<comment type="caution">
    <text evidence="1">The sequence shown here is derived from an EMBL/GenBank/DDBJ whole genome shotgun (WGS) entry which is preliminary data.</text>
</comment>
<evidence type="ECO:0000313" key="2">
    <source>
        <dbReference type="Proteomes" id="UP001196413"/>
    </source>
</evidence>
<name>A0AAD5WHD8_PARTN</name>
<gene>
    <name evidence="1" type="ORF">KIN20_031112</name>
</gene>
<dbReference type="Proteomes" id="UP001196413">
    <property type="component" value="Unassembled WGS sequence"/>
</dbReference>
<evidence type="ECO:0000313" key="1">
    <source>
        <dbReference type="EMBL" id="KAJ1369623.1"/>
    </source>
</evidence>
<dbReference type="EMBL" id="JAHQIW010006627">
    <property type="protein sequence ID" value="KAJ1369623.1"/>
    <property type="molecule type" value="Genomic_DNA"/>
</dbReference>
<dbReference type="AlphaFoldDB" id="A0AAD5WHD8"/>
<reference evidence="1" key="1">
    <citation type="submission" date="2021-06" db="EMBL/GenBank/DDBJ databases">
        <title>Parelaphostrongylus tenuis whole genome reference sequence.</title>
        <authorList>
            <person name="Garwood T.J."/>
            <person name="Larsen P.A."/>
            <person name="Fountain-Jones N.M."/>
            <person name="Garbe J.R."/>
            <person name="Macchietto M.G."/>
            <person name="Kania S.A."/>
            <person name="Gerhold R.W."/>
            <person name="Richards J.E."/>
            <person name="Wolf T.M."/>
        </authorList>
    </citation>
    <scope>NUCLEOTIDE SEQUENCE</scope>
    <source>
        <strain evidence="1">MNPRO001-30</strain>
        <tissue evidence="1">Meninges</tissue>
    </source>
</reference>
<proteinExistence type="predicted"/>
<organism evidence="1 2">
    <name type="scientific">Parelaphostrongylus tenuis</name>
    <name type="common">Meningeal worm</name>
    <dbReference type="NCBI Taxonomy" id="148309"/>
    <lineage>
        <taxon>Eukaryota</taxon>
        <taxon>Metazoa</taxon>
        <taxon>Ecdysozoa</taxon>
        <taxon>Nematoda</taxon>
        <taxon>Chromadorea</taxon>
        <taxon>Rhabditida</taxon>
        <taxon>Rhabditina</taxon>
        <taxon>Rhabditomorpha</taxon>
        <taxon>Strongyloidea</taxon>
        <taxon>Metastrongylidae</taxon>
        <taxon>Parelaphostrongylus</taxon>
    </lineage>
</organism>
<protein>
    <submittedName>
        <fullName evidence="1">Uncharacterized protein</fullName>
    </submittedName>
</protein>
<keyword evidence="2" id="KW-1185">Reference proteome</keyword>
<sequence length="65" mass="7357">MAPSGGSKKRTDMIFEALSRGFKSFIVHYSNEIQRLRDELNAADPTRVKDINDELFRAEESLAAI</sequence>